<name>A0A1J5RDR0_9ZZZZ</name>
<sequence>MGISPSYVKTPRGQEEIRSRGALLDRPMRNLLLCIDGRRDMAALQALVKACGAPQDALRKLESLGLIAPIATPPQPNRADPCDAAGPDTLQPMDTASGFGEAPHDDGAPLRARMLDLIEAYLDPVKTYTLHLDIERCNATPALRALLPELEAALAKALGAARARALLANL</sequence>
<accession>A0A1J5RDR0</accession>
<evidence type="ECO:0000313" key="1">
    <source>
        <dbReference type="EMBL" id="OIQ93913.1"/>
    </source>
</evidence>
<comment type="caution">
    <text evidence="1">The sequence shown here is derived from an EMBL/GenBank/DDBJ whole genome shotgun (WGS) entry which is preliminary data.</text>
</comment>
<proteinExistence type="predicted"/>
<gene>
    <name evidence="1" type="ORF">GALL_241010</name>
</gene>
<protein>
    <submittedName>
        <fullName evidence="1">Uncharacterized protein</fullName>
    </submittedName>
</protein>
<reference evidence="1" key="1">
    <citation type="submission" date="2016-10" db="EMBL/GenBank/DDBJ databases">
        <title>Sequence of Gallionella enrichment culture.</title>
        <authorList>
            <person name="Poehlein A."/>
            <person name="Muehling M."/>
            <person name="Daniel R."/>
        </authorList>
    </citation>
    <scope>NUCLEOTIDE SEQUENCE</scope>
</reference>
<organism evidence="1">
    <name type="scientific">mine drainage metagenome</name>
    <dbReference type="NCBI Taxonomy" id="410659"/>
    <lineage>
        <taxon>unclassified sequences</taxon>
        <taxon>metagenomes</taxon>
        <taxon>ecological metagenomes</taxon>
    </lineage>
</organism>
<dbReference type="EMBL" id="MLJW01000197">
    <property type="protein sequence ID" value="OIQ93913.1"/>
    <property type="molecule type" value="Genomic_DNA"/>
</dbReference>
<dbReference type="AlphaFoldDB" id="A0A1J5RDR0"/>